<dbReference type="Proteomes" id="UP001153712">
    <property type="component" value="Chromosome 2"/>
</dbReference>
<feature type="region of interest" description="Disordered" evidence="13">
    <location>
        <begin position="329"/>
        <end position="348"/>
    </location>
</feature>
<evidence type="ECO:0000256" key="11">
    <source>
        <dbReference type="PROSITE-ProRule" id="PRU00742"/>
    </source>
</evidence>
<comment type="pathway">
    <text evidence="1 12">Nitrogen metabolism; urea cycle; L-ornithine and urea from L-arginine: step 1/1.</text>
</comment>
<feature type="binding site" evidence="10">
    <location>
        <position position="142"/>
    </location>
    <ligand>
        <name>Mn(2+)</name>
        <dbReference type="ChEBI" id="CHEBI:29035"/>
        <label>1</label>
    </ligand>
</feature>
<dbReference type="EC" id="3.5.3.1" evidence="2 12"/>
<evidence type="ECO:0000256" key="1">
    <source>
        <dbReference type="ARBA" id="ARBA00005098"/>
    </source>
</evidence>
<dbReference type="InterPro" id="IPR023696">
    <property type="entry name" value="Ureohydrolase_dom_sf"/>
</dbReference>
<dbReference type="PANTHER" id="PTHR43782:SF3">
    <property type="entry name" value="ARGINASE"/>
    <property type="match status" value="1"/>
</dbReference>
<evidence type="ECO:0000256" key="8">
    <source>
        <dbReference type="ARBA" id="ARBA00023211"/>
    </source>
</evidence>
<evidence type="ECO:0000256" key="5">
    <source>
        <dbReference type="ARBA" id="ARBA00022503"/>
    </source>
</evidence>
<dbReference type="GO" id="GO:0006525">
    <property type="term" value="P:arginine metabolic process"/>
    <property type="evidence" value="ECO:0007669"/>
    <property type="project" value="UniProtKB-KW"/>
</dbReference>
<evidence type="ECO:0000256" key="6">
    <source>
        <dbReference type="ARBA" id="ARBA00022723"/>
    </source>
</evidence>
<evidence type="ECO:0000256" key="7">
    <source>
        <dbReference type="ARBA" id="ARBA00022801"/>
    </source>
</evidence>
<dbReference type="GO" id="GO:0005829">
    <property type="term" value="C:cytosol"/>
    <property type="evidence" value="ECO:0007669"/>
    <property type="project" value="TreeGrafter"/>
</dbReference>
<gene>
    <name evidence="14" type="ORF">PHYEVI_LOCUS5085</name>
</gene>
<proteinExistence type="inferred from homology"/>
<dbReference type="PROSITE" id="PS51409">
    <property type="entry name" value="ARGINASE_2"/>
    <property type="match status" value="1"/>
</dbReference>
<evidence type="ECO:0000313" key="15">
    <source>
        <dbReference type="Proteomes" id="UP001153712"/>
    </source>
</evidence>
<feature type="binding site" evidence="10">
    <location>
        <position position="252"/>
    </location>
    <ligand>
        <name>Mn(2+)</name>
        <dbReference type="ChEBI" id="CHEBI:29035"/>
        <label>1</label>
    </ligand>
</feature>
<evidence type="ECO:0000256" key="4">
    <source>
        <dbReference type="ARBA" id="ARBA00022436"/>
    </source>
</evidence>
<keyword evidence="4 12" id="KW-0835">Urea cycle</keyword>
<keyword evidence="8 10" id="KW-0464">Manganese</keyword>
<comment type="cofactor">
    <cofactor evidence="10 12">
        <name>Mn(2+)</name>
        <dbReference type="ChEBI" id="CHEBI:29035"/>
    </cofactor>
    <text evidence="10 12">Binds 2 manganese ions per subunit.</text>
</comment>
<dbReference type="PANTHER" id="PTHR43782">
    <property type="entry name" value="ARGINASE"/>
    <property type="match status" value="1"/>
</dbReference>
<name>A0A9N9TR06_PHYSR</name>
<dbReference type="GO" id="GO:0000050">
    <property type="term" value="P:urea cycle"/>
    <property type="evidence" value="ECO:0007669"/>
    <property type="project" value="UniProtKB-KW"/>
</dbReference>
<evidence type="ECO:0000256" key="13">
    <source>
        <dbReference type="SAM" id="MobiDB-lite"/>
    </source>
</evidence>
<protein>
    <recommendedName>
        <fullName evidence="3 12">Arginase</fullName>
        <ecNumber evidence="2 12">3.5.3.1</ecNumber>
    </recommendedName>
</protein>
<feature type="binding site" evidence="10">
    <location>
        <position position="144"/>
    </location>
    <ligand>
        <name>Mn(2+)</name>
        <dbReference type="ChEBI" id="CHEBI:29035"/>
        <label>1</label>
    </ligand>
</feature>
<dbReference type="Pfam" id="PF00491">
    <property type="entry name" value="Arginase"/>
    <property type="match status" value="1"/>
</dbReference>
<dbReference type="GO" id="GO:0004053">
    <property type="term" value="F:arginase activity"/>
    <property type="evidence" value="ECO:0007669"/>
    <property type="project" value="UniProtKB-EC"/>
</dbReference>
<evidence type="ECO:0000256" key="2">
    <source>
        <dbReference type="ARBA" id="ARBA00012168"/>
    </source>
</evidence>
<dbReference type="FunFam" id="3.40.800.10:FF:000012">
    <property type="entry name" value="Arginase"/>
    <property type="match status" value="1"/>
</dbReference>
<keyword evidence="5 12" id="KW-0056">Arginine metabolism</keyword>
<dbReference type="AlphaFoldDB" id="A0A9N9TR06"/>
<keyword evidence="15" id="KW-1185">Reference proteome</keyword>
<dbReference type="CDD" id="cd09989">
    <property type="entry name" value="Arginase"/>
    <property type="match status" value="1"/>
</dbReference>
<comment type="catalytic activity">
    <reaction evidence="9 12">
        <text>L-arginine + H2O = urea + L-ornithine</text>
        <dbReference type="Rhea" id="RHEA:20569"/>
        <dbReference type="ChEBI" id="CHEBI:15377"/>
        <dbReference type="ChEBI" id="CHEBI:16199"/>
        <dbReference type="ChEBI" id="CHEBI:32682"/>
        <dbReference type="ChEBI" id="CHEBI:46911"/>
        <dbReference type="EC" id="3.5.3.1"/>
    </reaction>
</comment>
<dbReference type="GO" id="GO:0030145">
    <property type="term" value="F:manganese ion binding"/>
    <property type="evidence" value="ECO:0007669"/>
    <property type="project" value="TreeGrafter"/>
</dbReference>
<keyword evidence="6 10" id="KW-0479">Metal-binding</keyword>
<dbReference type="NCBIfam" id="TIGR01229">
    <property type="entry name" value="rocF_arginase"/>
    <property type="match status" value="1"/>
</dbReference>
<keyword evidence="7 12" id="KW-0378">Hydrolase</keyword>
<evidence type="ECO:0000256" key="3">
    <source>
        <dbReference type="ARBA" id="ARBA00018123"/>
    </source>
</evidence>
<dbReference type="PRINTS" id="PR00116">
    <property type="entry name" value="ARGINASE"/>
</dbReference>
<evidence type="ECO:0000256" key="10">
    <source>
        <dbReference type="PIRSR" id="PIRSR036979-1"/>
    </source>
</evidence>
<dbReference type="OrthoDB" id="9992747at2759"/>
<dbReference type="GO" id="GO:0005634">
    <property type="term" value="C:nucleus"/>
    <property type="evidence" value="ECO:0007669"/>
    <property type="project" value="TreeGrafter"/>
</dbReference>
<comment type="similarity">
    <text evidence="11 12">Belongs to the arginase family.</text>
</comment>
<evidence type="ECO:0000256" key="9">
    <source>
        <dbReference type="ARBA" id="ARBA00047391"/>
    </source>
</evidence>
<evidence type="ECO:0000313" key="14">
    <source>
        <dbReference type="EMBL" id="CAG9858698.1"/>
    </source>
</evidence>
<feature type="binding site" evidence="10">
    <location>
        <position position="146"/>
    </location>
    <ligand>
        <name>Mn(2+)</name>
        <dbReference type="ChEBI" id="CHEBI:29035"/>
        <label>1</label>
    </ligand>
</feature>
<dbReference type="PIRSF" id="PIRSF036979">
    <property type="entry name" value="Arginase"/>
    <property type="match status" value="1"/>
</dbReference>
<accession>A0A9N9TR06</accession>
<dbReference type="InterPro" id="IPR014033">
    <property type="entry name" value="Arginase"/>
</dbReference>
<dbReference type="EMBL" id="OU900095">
    <property type="protein sequence ID" value="CAG9858698.1"/>
    <property type="molecule type" value="Genomic_DNA"/>
</dbReference>
<evidence type="ECO:0000256" key="12">
    <source>
        <dbReference type="RuleBase" id="RU361159"/>
    </source>
</evidence>
<reference evidence="14" key="1">
    <citation type="submission" date="2022-01" db="EMBL/GenBank/DDBJ databases">
        <authorList>
            <person name="King R."/>
        </authorList>
    </citation>
    <scope>NUCLEOTIDE SEQUENCE</scope>
</reference>
<sequence length="348" mass="37866">MLNIFSSGSRCAFRRCFSTKPKVGILGVPFGKGGEITGAHNGPDSIRKAGLIDRLAGIGDDLEVKDYGNLEYDVIQGIDTTVPNMKNYHDIISCNQVLSQKVESILKEGQVCLALGGDHSIAIGTIDGHVRAKKDVSVLYIDAHPDLNTNKTSDSGNIHGMPLGILVSELSDYWPYLPGMDWQKPILSLRNVAYIGLRSVDPYERLIIDKLGVTAYDMDDVEEHGISSVISMALKAIDPEENRSIHVSFDIDALDSLVAPSTGYPIPGGLTLREGVQILEKVFDTGRLGAMDLVEVNPNIGSKEDVRRTVEAAVHLILAAFGNKRRGVRPKNETLPLQTFPPTRPQIA</sequence>
<dbReference type="Gene3D" id="3.40.800.10">
    <property type="entry name" value="Ureohydrolase domain"/>
    <property type="match status" value="1"/>
</dbReference>
<organism evidence="14 15">
    <name type="scientific">Phyllotreta striolata</name>
    <name type="common">Striped flea beetle</name>
    <name type="synonym">Crioceris striolata</name>
    <dbReference type="NCBI Taxonomy" id="444603"/>
    <lineage>
        <taxon>Eukaryota</taxon>
        <taxon>Metazoa</taxon>
        <taxon>Ecdysozoa</taxon>
        <taxon>Arthropoda</taxon>
        <taxon>Hexapoda</taxon>
        <taxon>Insecta</taxon>
        <taxon>Pterygota</taxon>
        <taxon>Neoptera</taxon>
        <taxon>Endopterygota</taxon>
        <taxon>Coleoptera</taxon>
        <taxon>Polyphaga</taxon>
        <taxon>Cucujiformia</taxon>
        <taxon>Chrysomeloidea</taxon>
        <taxon>Chrysomelidae</taxon>
        <taxon>Galerucinae</taxon>
        <taxon>Alticini</taxon>
        <taxon>Phyllotreta</taxon>
    </lineage>
</organism>
<dbReference type="InterPro" id="IPR006035">
    <property type="entry name" value="Ureohydrolase"/>
</dbReference>
<feature type="binding site" evidence="10">
    <location>
        <position position="119"/>
    </location>
    <ligand>
        <name>Mn(2+)</name>
        <dbReference type="ChEBI" id="CHEBI:29035"/>
        <label>1</label>
    </ligand>
</feature>
<dbReference type="SUPFAM" id="SSF52768">
    <property type="entry name" value="Arginase/deacetylase"/>
    <property type="match status" value="1"/>
</dbReference>
<feature type="binding site" evidence="10">
    <location>
        <position position="250"/>
    </location>
    <ligand>
        <name>Mn(2+)</name>
        <dbReference type="ChEBI" id="CHEBI:29035"/>
        <label>1</label>
    </ligand>
</feature>